<accession>A0A1J4KDB2</accession>
<gene>
    <name evidence="1" type="ORF">TRFO_22008</name>
</gene>
<name>A0A1J4KDB2_9EUKA</name>
<dbReference type="VEuPathDB" id="TrichDB:TRFO_22008"/>
<keyword evidence="2" id="KW-1185">Reference proteome</keyword>
<comment type="caution">
    <text evidence="1">The sequence shown here is derived from an EMBL/GenBank/DDBJ whole genome shotgun (WGS) entry which is preliminary data.</text>
</comment>
<dbReference type="OrthoDB" id="10673695at2759"/>
<dbReference type="AlphaFoldDB" id="A0A1J4KDB2"/>
<dbReference type="GeneID" id="94837018"/>
<reference evidence="1" key="1">
    <citation type="submission" date="2016-10" db="EMBL/GenBank/DDBJ databases">
        <authorList>
            <person name="Benchimol M."/>
            <person name="Almeida L.G."/>
            <person name="Vasconcelos A.T."/>
            <person name="Perreira-Neves A."/>
            <person name="Rosa I.A."/>
            <person name="Tasca T."/>
            <person name="Bogo M.R."/>
            <person name="de Souza W."/>
        </authorList>
    </citation>
    <scope>NUCLEOTIDE SEQUENCE [LARGE SCALE GENOMIC DNA]</scope>
    <source>
        <strain evidence="1">K</strain>
    </source>
</reference>
<protein>
    <submittedName>
        <fullName evidence="1">Uncharacterized protein</fullName>
    </submittedName>
</protein>
<proteinExistence type="predicted"/>
<dbReference type="RefSeq" id="XP_068362323.1">
    <property type="nucleotide sequence ID" value="XM_068502314.1"/>
</dbReference>
<dbReference type="EMBL" id="MLAK01000646">
    <property type="protein sequence ID" value="OHT09187.1"/>
    <property type="molecule type" value="Genomic_DNA"/>
</dbReference>
<evidence type="ECO:0000313" key="2">
    <source>
        <dbReference type="Proteomes" id="UP000179807"/>
    </source>
</evidence>
<sequence length="897" mass="105993">MTQELANEWWNSATKSLKTEKPNSTDDFSVENMIYIFSDLSPVLHSHLSITYENFTFREELRNIMSKMTGIFPFPDPKFNFPLFLLYCYTFREILKPKTINDALYYATKMNDSSSFFLNKFIFSLSNPTLVITSFYRMNDLKYPQWMTFLSIRGNIEKIFDLFLPFIATPKTANRNSTLNKMTVLLSNFLVDLLITHNLNHIVLHTTLFRSLYHSIFKILVNCLGSTCYSYFRLLLLLNENAIQTNIDENRKIALEYFLKICSKNYTWKYEFINSMILKLGDNIFNTQLIAQSVAKSKNVVFEQIKCLTQLLFEKQKECGTIIIPFLSKILIQNVIFMQLVANILKKFFQENGNFQSCIEWFVIYIRYSFLTIRHYIECNKYKNRSIAFLSIIMADNFIEVKEIIKEIQFNAMLIRQNQLSKKYIDILYHSAGFDIRHDENKAIYIKEWEKDYDSLRVLALPMKFFPFQKHGNLLISIKNNQIIEPKGYVDPRINGININIDSNFLQFFVFMHQIDYVNQQIIIFQLEDLIDSENELLVECRKVCDTFINANISITKNRQYLQIMNVYRKLISSVEEKIFAFQKKQIDEYIKVIKYFIEVIRNHKELSVDIKKMQSYFEKERMSSGQYILLRNKRLTLWHLSNKQSMNMLNKINSYFDIRLFDRNNPEPSFDRYFLHFQNLDKIEVLADLLSNNDRNNDSLDLFLDIFYQTVKSIADEASASQIFINHIQKSLLRAVFNSLYTFGSYLNSYNNESLNFCKSSSIIAQNEVIGNIGIPNLNDEFQNIIIADYFSPNENLNLFNLVFYSSPLDIITLINDNLNNAYESLHLTKKNTHLYEEKVLYAMLIAKTPSNIMGINNFLEQWKFMLLSKEQIEIEELFIKVVNSTFNILELKYKT</sequence>
<dbReference type="Proteomes" id="UP000179807">
    <property type="component" value="Unassembled WGS sequence"/>
</dbReference>
<evidence type="ECO:0000313" key="1">
    <source>
        <dbReference type="EMBL" id="OHT09187.1"/>
    </source>
</evidence>
<organism evidence="1 2">
    <name type="scientific">Tritrichomonas foetus</name>
    <dbReference type="NCBI Taxonomy" id="1144522"/>
    <lineage>
        <taxon>Eukaryota</taxon>
        <taxon>Metamonada</taxon>
        <taxon>Parabasalia</taxon>
        <taxon>Tritrichomonadida</taxon>
        <taxon>Tritrichomonadidae</taxon>
        <taxon>Tritrichomonas</taxon>
    </lineage>
</organism>